<sequence>MRRAQIPVLIALVAAMAVAGCGRKEKQPSLLNIRSPDGTPDEFTVLPTKPIEVPEDLAALPEPTPGGANRVDPTPEADAVLALGGNVSRITTAGVPRTDGALVSQASRFGVSTNIRETLAAEDLEYRRQNDGRLLERLLNVNVYFVAYEPQSLDQYGELYRWRRAGVKTVGAPPELLE</sequence>
<dbReference type="STRING" id="1454373.ACMU_03155"/>
<dbReference type="Pfam" id="PF11233">
    <property type="entry name" value="DUF3035"/>
    <property type="match status" value="1"/>
</dbReference>
<evidence type="ECO:0000313" key="2">
    <source>
        <dbReference type="Proteomes" id="UP000026249"/>
    </source>
</evidence>
<gene>
    <name evidence="1" type="ORF">ACMU_03155</name>
</gene>
<accession>A0A037ZN61</accession>
<dbReference type="InterPro" id="IPR021395">
    <property type="entry name" value="DUF3035"/>
</dbReference>
<dbReference type="PROSITE" id="PS51257">
    <property type="entry name" value="PROKAR_LIPOPROTEIN"/>
    <property type="match status" value="1"/>
</dbReference>
<dbReference type="EMBL" id="JFKE01000001">
    <property type="protein sequence ID" value="KAJ57519.1"/>
    <property type="molecule type" value="Genomic_DNA"/>
</dbReference>
<dbReference type="OrthoDB" id="7876689at2"/>
<comment type="caution">
    <text evidence="1">The sequence shown here is derived from an EMBL/GenBank/DDBJ whole genome shotgun (WGS) entry which is preliminary data.</text>
</comment>
<dbReference type="AlphaFoldDB" id="A0A037ZN61"/>
<proteinExistence type="predicted"/>
<organism evidence="1 2">
    <name type="scientific">Actibacterium mucosum KCTC 23349</name>
    <dbReference type="NCBI Taxonomy" id="1454373"/>
    <lineage>
        <taxon>Bacteria</taxon>
        <taxon>Pseudomonadati</taxon>
        <taxon>Pseudomonadota</taxon>
        <taxon>Alphaproteobacteria</taxon>
        <taxon>Rhodobacterales</taxon>
        <taxon>Roseobacteraceae</taxon>
        <taxon>Actibacterium</taxon>
    </lineage>
</organism>
<dbReference type="RefSeq" id="WP_035255904.1">
    <property type="nucleotide sequence ID" value="NZ_JFKE01000001.1"/>
</dbReference>
<keyword evidence="2" id="KW-1185">Reference proteome</keyword>
<protein>
    <recommendedName>
        <fullName evidence="3">Pyruvate/2-oxoglutarate dehydrogenase complex, dihydrolipoamide acyltransferase (E2) component</fullName>
    </recommendedName>
</protein>
<dbReference type="Proteomes" id="UP000026249">
    <property type="component" value="Unassembled WGS sequence"/>
</dbReference>
<evidence type="ECO:0008006" key="3">
    <source>
        <dbReference type="Google" id="ProtNLM"/>
    </source>
</evidence>
<reference evidence="1 2" key="1">
    <citation type="submission" date="2014-03" db="EMBL/GenBank/DDBJ databases">
        <title>Draft Genome Sequence of Actibacterium mucosum KCTC 23349, a Marine Alphaproteobacterium with Complex Ionic Requirements Isolated from Mediterranean Seawater at Malvarrosa Beach, Valencia, Spain.</title>
        <authorList>
            <person name="Arahal D.R."/>
            <person name="Shao Z."/>
            <person name="Lai Q."/>
            <person name="Pujalte M.J."/>
        </authorList>
    </citation>
    <scope>NUCLEOTIDE SEQUENCE [LARGE SCALE GENOMIC DNA]</scope>
    <source>
        <strain evidence="1 2">KCTC 23349</strain>
    </source>
</reference>
<name>A0A037ZN61_9RHOB</name>
<evidence type="ECO:0000313" key="1">
    <source>
        <dbReference type="EMBL" id="KAJ57519.1"/>
    </source>
</evidence>